<protein>
    <recommendedName>
        <fullName evidence="3">isochorismate synthase</fullName>
        <ecNumber evidence="3">5.4.4.2</ecNumber>
    </recommendedName>
    <alternativeName>
        <fullName evidence="5">Isochorismate mutase</fullName>
    </alternativeName>
</protein>
<dbReference type="AlphaFoldDB" id="A0A2P8DSB6"/>
<comment type="similarity">
    <text evidence="2">Belongs to the isochorismate synthase family.</text>
</comment>
<dbReference type="NCBIfam" id="TIGR00543">
    <property type="entry name" value="isochor_syn"/>
    <property type="match status" value="1"/>
</dbReference>
<comment type="catalytic activity">
    <reaction evidence="1">
        <text>chorismate = isochorismate</text>
        <dbReference type="Rhea" id="RHEA:18985"/>
        <dbReference type="ChEBI" id="CHEBI:29748"/>
        <dbReference type="ChEBI" id="CHEBI:29780"/>
        <dbReference type="EC" id="5.4.4.2"/>
    </reaction>
</comment>
<dbReference type="EMBL" id="PYGA01000002">
    <property type="protein sequence ID" value="PSL00114.1"/>
    <property type="molecule type" value="Genomic_DNA"/>
</dbReference>
<dbReference type="OrthoDB" id="9806579at2"/>
<dbReference type="GO" id="GO:0008909">
    <property type="term" value="F:isochorismate synthase activity"/>
    <property type="evidence" value="ECO:0007669"/>
    <property type="project" value="UniProtKB-EC"/>
</dbReference>
<comment type="caution">
    <text evidence="7">The sequence shown here is derived from an EMBL/GenBank/DDBJ whole genome shotgun (WGS) entry which is preliminary data.</text>
</comment>
<reference evidence="7 8" key="1">
    <citation type="submission" date="2018-03" db="EMBL/GenBank/DDBJ databases">
        <title>Genomic Encyclopedia of Archaeal and Bacterial Type Strains, Phase II (KMG-II): from individual species to whole genera.</title>
        <authorList>
            <person name="Goeker M."/>
        </authorList>
    </citation>
    <scope>NUCLEOTIDE SEQUENCE [LARGE SCALE GENOMIC DNA]</scope>
    <source>
        <strain evidence="7 8">DSM 45312</strain>
    </source>
</reference>
<evidence type="ECO:0000256" key="2">
    <source>
        <dbReference type="ARBA" id="ARBA00005297"/>
    </source>
</evidence>
<accession>A0A2P8DSB6</accession>
<keyword evidence="8" id="KW-1185">Reference proteome</keyword>
<evidence type="ECO:0000256" key="4">
    <source>
        <dbReference type="ARBA" id="ARBA00023235"/>
    </source>
</evidence>
<dbReference type="EC" id="5.4.4.2" evidence="3"/>
<dbReference type="InterPro" id="IPR005801">
    <property type="entry name" value="ADC_synthase"/>
</dbReference>
<dbReference type="Gene3D" id="3.60.120.10">
    <property type="entry name" value="Anthranilate synthase"/>
    <property type="match status" value="1"/>
</dbReference>
<proteinExistence type="inferred from homology"/>
<dbReference type="Proteomes" id="UP000240542">
    <property type="component" value="Unassembled WGS sequence"/>
</dbReference>
<evidence type="ECO:0000313" key="7">
    <source>
        <dbReference type="EMBL" id="PSL00114.1"/>
    </source>
</evidence>
<sequence length="417" mass="44516">MNAPPQLFVRSVPLPDDRDLLAHLPDDAPLAWLHGGSGLVAWGEAARVVLPARTEPGDVQRFTAAARWFAGLEPQVDDQVRRPGSGLMAFGSFAFDPRSDGSTLVVPRVAVGRDRSGTWLTTIGDQPGRHPAELLAPHAPPRPVGPLRWTDGARTAEDWGTQVATAVRRIRGGAYDKVVLARDRYAEAESPIDPRTLLARLAADYPTCYAFTVDGLTGATPELLIRREGEDLTSLVLAGTAPRGGTEVEDRRLGQDLAESAKNAEEHRYAVDSLRDRLAPLCTAFDAPDRPELLRLANVQHLASPVRATLRPGASTLDVVAAMHPTAAVGGTPTEAAVEAIRGLEGMDRGRYAGPVGWIDADGNGEWGIALRCAQLDGPRARLIAGCGIVAGSRPEEEITEADAKFEVMRAALTDGE</sequence>
<gene>
    <name evidence="7" type="ORF">CLV63_102240</name>
</gene>
<evidence type="ECO:0000259" key="6">
    <source>
        <dbReference type="Pfam" id="PF00425"/>
    </source>
</evidence>
<dbReference type="SUPFAM" id="SSF56322">
    <property type="entry name" value="ADC synthase"/>
    <property type="match status" value="1"/>
</dbReference>
<dbReference type="Pfam" id="PF00425">
    <property type="entry name" value="Chorismate_bind"/>
    <property type="match status" value="1"/>
</dbReference>
<organism evidence="7 8">
    <name type="scientific">Murinocardiopsis flavida</name>
    <dbReference type="NCBI Taxonomy" id="645275"/>
    <lineage>
        <taxon>Bacteria</taxon>
        <taxon>Bacillati</taxon>
        <taxon>Actinomycetota</taxon>
        <taxon>Actinomycetes</taxon>
        <taxon>Streptosporangiales</taxon>
        <taxon>Nocardiopsidaceae</taxon>
        <taxon>Murinocardiopsis</taxon>
    </lineage>
</organism>
<keyword evidence="4" id="KW-0413">Isomerase</keyword>
<dbReference type="InterPro" id="IPR015890">
    <property type="entry name" value="Chorismate_C"/>
</dbReference>
<evidence type="ECO:0000256" key="1">
    <source>
        <dbReference type="ARBA" id="ARBA00000799"/>
    </source>
</evidence>
<evidence type="ECO:0000256" key="3">
    <source>
        <dbReference type="ARBA" id="ARBA00012824"/>
    </source>
</evidence>
<dbReference type="RefSeq" id="WP_106581473.1">
    <property type="nucleotide sequence ID" value="NZ_PYGA01000002.1"/>
</dbReference>
<dbReference type="PANTHER" id="PTHR42839">
    <property type="entry name" value="ISOCHORISMATE SYNTHASE ENTC"/>
    <property type="match status" value="1"/>
</dbReference>
<dbReference type="PANTHER" id="PTHR42839:SF2">
    <property type="entry name" value="ISOCHORISMATE SYNTHASE ENTC"/>
    <property type="match status" value="1"/>
</dbReference>
<name>A0A2P8DSB6_9ACTN</name>
<dbReference type="InterPro" id="IPR004561">
    <property type="entry name" value="IsoChor_synthase"/>
</dbReference>
<evidence type="ECO:0000256" key="5">
    <source>
        <dbReference type="ARBA" id="ARBA00041564"/>
    </source>
</evidence>
<evidence type="ECO:0000313" key="8">
    <source>
        <dbReference type="Proteomes" id="UP000240542"/>
    </source>
</evidence>
<feature type="domain" description="Chorismate-utilising enzyme C-terminal" evidence="6">
    <location>
        <begin position="156"/>
        <end position="405"/>
    </location>
</feature>